<dbReference type="Proteomes" id="UP001634393">
    <property type="component" value="Unassembled WGS sequence"/>
</dbReference>
<sequence>MVIREKILRQKPSSVLGTHDASAEKIDFTFSNIKALQVPKGWDQLCISILSSETGKTVVTKTAKGSVKNGTCQWTETLSESIWITNNVDSYIFKFLVAMGFSRTGILGEATLDLSSFLSSESPMLVSLPLRNCNYGTILQVEIMCLNPIPNLRDEKWRNMHAYTNENAEEEEEDVENKSEISDCTTAKSVESRQGELGSRERSVFSFSRYSFDSMDGSVGSRQSISSQSNLYSTKNYIGRQDSTESHDSYSTSDSPISLHQDSGSSKTFKETDYETVEVLKAEARMWEKNARKLRIDVENLRKELSDQCLNMTDLNMELASSRLECQKRIQEIEDLKSPSQNVSENYEFHERTRSNLLKEFEDEMRFQKESNRNLSLQLRKTQESNLELISLLQEMEETVEITLQDRTIEAEIEQYIKNLILKDFEVECNSLLVVKEQEVEHLKEKVHELETDFHELTEENVEIQFQLKELQKSVSKSSKMSFSSSSHISSISCISDDGIHEQENEIEEENVYLSQRISGLEAHLRYVTEEMESSRLVLQHSESQATILKIEIKSLEEEIESQKLSMKHKLREVENKWSEAQEVCRNLSKVNIKLQATTESLMEEYNLLQEFNGELREQKLKLQSKCIFLEAEVRKFQDSLNMESSEISSSKTRLSEVERLIRLEEENYILHRKLEKVPELQNEVLALRLSLDEMKSKNQIMEASLKSLSSDNEELERVNNSMFHKIINLQMEISETENCQRKSVALEEKVLRLEGDLIARDALCVLGAETKNELNQMKRANSELQRKVQSLEIQNQLQVLKLSKEEDDGSMSIDQDPEMNYESRIQILEKELVEALEANDMYKLQLQNLHEVASMTQKSSEVSDGKISRLEADLKYAEVEDQREELVMKLKTLNSCSSFSQKG</sequence>
<protein>
    <recommendedName>
        <fullName evidence="3">C2 NT-type domain-containing protein</fullName>
    </recommendedName>
</protein>
<dbReference type="EMBL" id="JBJXBP010000003">
    <property type="protein sequence ID" value="KAL3838254.1"/>
    <property type="molecule type" value="Genomic_DNA"/>
</dbReference>
<evidence type="ECO:0000256" key="1">
    <source>
        <dbReference type="SAM" id="Coils"/>
    </source>
</evidence>
<feature type="domain" description="C2 NT-type" evidence="3">
    <location>
        <begin position="16"/>
        <end position="147"/>
    </location>
</feature>
<dbReference type="Pfam" id="PF10358">
    <property type="entry name" value="NT-C2"/>
    <property type="match status" value="1"/>
</dbReference>
<feature type="coiled-coil region" evidence="1">
    <location>
        <begin position="277"/>
        <end position="318"/>
    </location>
</feature>
<keyword evidence="5" id="KW-1185">Reference proteome</keyword>
<dbReference type="AlphaFoldDB" id="A0ABD3TME3"/>
<feature type="coiled-coil region" evidence="1">
    <location>
        <begin position="433"/>
        <end position="474"/>
    </location>
</feature>
<feature type="region of interest" description="Disordered" evidence="2">
    <location>
        <begin position="241"/>
        <end position="268"/>
    </location>
</feature>
<dbReference type="InterPro" id="IPR019448">
    <property type="entry name" value="NT-C2"/>
</dbReference>
<feature type="coiled-coil region" evidence="1">
    <location>
        <begin position="768"/>
        <end position="795"/>
    </location>
</feature>
<organism evidence="4 5">
    <name type="scientific">Penstemon smallii</name>
    <dbReference type="NCBI Taxonomy" id="265156"/>
    <lineage>
        <taxon>Eukaryota</taxon>
        <taxon>Viridiplantae</taxon>
        <taxon>Streptophyta</taxon>
        <taxon>Embryophyta</taxon>
        <taxon>Tracheophyta</taxon>
        <taxon>Spermatophyta</taxon>
        <taxon>Magnoliopsida</taxon>
        <taxon>eudicotyledons</taxon>
        <taxon>Gunneridae</taxon>
        <taxon>Pentapetalae</taxon>
        <taxon>asterids</taxon>
        <taxon>lamiids</taxon>
        <taxon>Lamiales</taxon>
        <taxon>Plantaginaceae</taxon>
        <taxon>Cheloneae</taxon>
        <taxon>Penstemon</taxon>
    </lineage>
</organism>
<proteinExistence type="predicted"/>
<feature type="coiled-coil region" evidence="1">
    <location>
        <begin position="358"/>
        <end position="399"/>
    </location>
</feature>
<feature type="compositionally biased region" description="Polar residues" evidence="2">
    <location>
        <begin position="249"/>
        <end position="267"/>
    </location>
</feature>
<name>A0ABD3TME3_9LAMI</name>
<feature type="coiled-coil region" evidence="1">
    <location>
        <begin position="678"/>
        <end position="719"/>
    </location>
</feature>
<gene>
    <name evidence="4" type="ORF">ACJIZ3_022845</name>
</gene>
<accession>A0ABD3TME3</accession>
<comment type="caution">
    <text evidence="4">The sequence shown here is derived from an EMBL/GenBank/DDBJ whole genome shotgun (WGS) entry which is preliminary data.</text>
</comment>
<evidence type="ECO:0000313" key="4">
    <source>
        <dbReference type="EMBL" id="KAL3838254.1"/>
    </source>
</evidence>
<dbReference type="PROSITE" id="PS51840">
    <property type="entry name" value="C2_NT"/>
    <property type="match status" value="1"/>
</dbReference>
<evidence type="ECO:0000259" key="3">
    <source>
        <dbReference type="PROSITE" id="PS51840"/>
    </source>
</evidence>
<feature type="coiled-coil region" evidence="1">
    <location>
        <begin position="819"/>
        <end position="846"/>
    </location>
</feature>
<evidence type="ECO:0000313" key="5">
    <source>
        <dbReference type="Proteomes" id="UP001634393"/>
    </source>
</evidence>
<dbReference type="PANTHER" id="PTHR47270:SF13">
    <property type="entry name" value="HEAVY CHAIN-LIKE PROTEIN, PUTATIVE-RELATED"/>
    <property type="match status" value="1"/>
</dbReference>
<dbReference type="PANTHER" id="PTHR47270">
    <property type="entry name" value="PROTEIN MLP1-LIKE"/>
    <property type="match status" value="1"/>
</dbReference>
<feature type="region of interest" description="Disordered" evidence="2">
    <location>
        <begin position="167"/>
        <end position="195"/>
    </location>
</feature>
<reference evidence="4 5" key="1">
    <citation type="submission" date="2024-12" db="EMBL/GenBank/DDBJ databases">
        <title>The unique morphological basis and parallel evolutionary history of personate flowers in Penstemon.</title>
        <authorList>
            <person name="Depatie T.H."/>
            <person name="Wessinger C.A."/>
        </authorList>
    </citation>
    <scope>NUCLEOTIDE SEQUENCE [LARGE SCALE GENOMIC DNA]</scope>
    <source>
        <strain evidence="4">WTNN_2</strain>
        <tissue evidence="4">Leaf</tissue>
    </source>
</reference>
<evidence type="ECO:0000256" key="2">
    <source>
        <dbReference type="SAM" id="MobiDB-lite"/>
    </source>
</evidence>
<keyword evidence="1" id="KW-0175">Coiled coil</keyword>
<feature type="coiled-coil region" evidence="1">
    <location>
        <begin position="539"/>
        <end position="577"/>
    </location>
</feature>